<feature type="domain" description="4-vinyl reductase 4VR" evidence="1">
    <location>
        <begin position="148"/>
        <end position="210"/>
    </location>
</feature>
<name>A0A2T1M0M3_9CHRO</name>
<dbReference type="Pfam" id="PF02830">
    <property type="entry name" value="V4R"/>
    <property type="match status" value="1"/>
</dbReference>
<reference evidence="2 3" key="2">
    <citation type="submission" date="2018-03" db="EMBL/GenBank/DDBJ databases">
        <authorList>
            <person name="Keele B.F."/>
        </authorList>
    </citation>
    <scope>NUCLEOTIDE SEQUENCE [LARGE SCALE GENOMIC DNA]</scope>
    <source>
        <strain evidence="2 3">CCALA 016</strain>
    </source>
</reference>
<dbReference type="AlphaFoldDB" id="A0A2T1M0M3"/>
<dbReference type="PANTHER" id="PTHR35090">
    <property type="entry name" value="DNA-DIRECTED RNA POLYMERASE SUBUNIT I"/>
    <property type="match status" value="1"/>
</dbReference>
<evidence type="ECO:0000313" key="3">
    <source>
        <dbReference type="Proteomes" id="UP000239001"/>
    </source>
</evidence>
<organism evidence="2 3">
    <name type="scientific">Aphanothece hegewaldii CCALA 016</name>
    <dbReference type="NCBI Taxonomy" id="2107694"/>
    <lineage>
        <taxon>Bacteria</taxon>
        <taxon>Bacillati</taxon>
        <taxon>Cyanobacteriota</taxon>
        <taxon>Cyanophyceae</taxon>
        <taxon>Oscillatoriophycideae</taxon>
        <taxon>Chroococcales</taxon>
        <taxon>Aphanothecaceae</taxon>
        <taxon>Aphanothece</taxon>
    </lineage>
</organism>
<keyword evidence="3" id="KW-1185">Reference proteome</keyword>
<dbReference type="EMBL" id="PXOH01000005">
    <property type="protein sequence ID" value="PSF38212.1"/>
    <property type="molecule type" value="Genomic_DNA"/>
</dbReference>
<sequence length="241" mass="28029">MVFTSNATIKTEKIPIPRPEHWLKKKYPQKHHHYRLEDFFTFHTPSGTIIDWNDCRNILASEDFIIGLIEGLEAEVGNASGVVMYQIGKQWGIKDAAFFRQWFTKEYQYEKELHQLNLAYVLEAWWWPFTSQGWGNWDVDMGEQKNGFMFINIYDSAVARTLGDVGKPVCHIYAGLMAGFFSELIKKPLSCIEIQCYSMGENYCKFLLGKQDRIDAATFWQNEGAIAKDIEKRLINGEYLK</sequence>
<dbReference type="RefSeq" id="WP_106456177.1">
    <property type="nucleotide sequence ID" value="NZ_PXOH01000005.1"/>
</dbReference>
<gene>
    <name evidence="2" type="ORF">C7H19_06995</name>
</gene>
<protein>
    <submittedName>
        <fullName evidence="2">4-vinyl reductase</fullName>
    </submittedName>
</protein>
<dbReference type="SUPFAM" id="SSF111126">
    <property type="entry name" value="Ligand-binding domain in the NO signalling and Golgi transport"/>
    <property type="match status" value="1"/>
</dbReference>
<dbReference type="SMART" id="SM00989">
    <property type="entry name" value="V4R"/>
    <property type="match status" value="1"/>
</dbReference>
<reference evidence="2 3" key="1">
    <citation type="submission" date="2018-03" db="EMBL/GenBank/DDBJ databases">
        <title>The ancient ancestry and fast evolution of plastids.</title>
        <authorList>
            <person name="Moore K.R."/>
            <person name="Magnabosco C."/>
            <person name="Momper L."/>
            <person name="Gold D.A."/>
            <person name="Bosak T."/>
            <person name="Fournier G.P."/>
        </authorList>
    </citation>
    <scope>NUCLEOTIDE SEQUENCE [LARGE SCALE GENOMIC DNA]</scope>
    <source>
        <strain evidence="2 3">CCALA 016</strain>
    </source>
</reference>
<dbReference type="Gene3D" id="3.30.1380.20">
    <property type="entry name" value="Trafficking protein particle complex subunit 3"/>
    <property type="match status" value="1"/>
</dbReference>
<comment type="caution">
    <text evidence="2">The sequence shown here is derived from an EMBL/GenBank/DDBJ whole genome shotgun (WGS) entry which is preliminary data.</text>
</comment>
<evidence type="ECO:0000313" key="2">
    <source>
        <dbReference type="EMBL" id="PSF38212.1"/>
    </source>
</evidence>
<dbReference type="PANTHER" id="PTHR35090:SF1">
    <property type="entry name" value="SLR0144 PROTEIN"/>
    <property type="match status" value="1"/>
</dbReference>
<dbReference type="InterPro" id="IPR024096">
    <property type="entry name" value="NO_sig/Golgi_transp_ligand-bd"/>
</dbReference>
<proteinExistence type="predicted"/>
<dbReference type="OrthoDB" id="1804856at2"/>
<evidence type="ECO:0000259" key="1">
    <source>
        <dbReference type="SMART" id="SM00989"/>
    </source>
</evidence>
<accession>A0A2T1M0M3</accession>
<dbReference type="Proteomes" id="UP000239001">
    <property type="component" value="Unassembled WGS sequence"/>
</dbReference>
<dbReference type="InterPro" id="IPR004096">
    <property type="entry name" value="V4R"/>
</dbReference>